<accession>A0A401XLR3</accession>
<keyword evidence="3" id="KW-1185">Reference proteome</keyword>
<reference evidence="2 3" key="1">
    <citation type="submission" date="2018-11" db="EMBL/GenBank/DDBJ databases">
        <title>Schleiferia aggregans sp. nov., a moderately thermophilic heterotrophic bacterium isolated from microbial mats at a terrestrial hot spring.</title>
        <authorList>
            <person name="Iino T."/>
            <person name="Ohkuma M."/>
            <person name="Haruta S."/>
        </authorList>
    </citation>
    <scope>NUCLEOTIDE SEQUENCE [LARGE SCALE GENOMIC DNA]</scope>
    <source>
        <strain evidence="2 3">LA</strain>
    </source>
</reference>
<dbReference type="EMBL" id="BHZE01000013">
    <property type="protein sequence ID" value="GCD77941.1"/>
    <property type="molecule type" value="Genomic_DNA"/>
</dbReference>
<feature type="transmembrane region" description="Helical" evidence="1">
    <location>
        <begin position="67"/>
        <end position="86"/>
    </location>
</feature>
<keyword evidence="1" id="KW-0812">Transmembrane</keyword>
<feature type="transmembrane region" description="Helical" evidence="1">
    <location>
        <begin position="152"/>
        <end position="173"/>
    </location>
</feature>
<evidence type="ECO:0000256" key="1">
    <source>
        <dbReference type="SAM" id="Phobius"/>
    </source>
</evidence>
<organism evidence="2 3">
    <name type="scientific">Thermaurantimonas aggregans</name>
    <dbReference type="NCBI Taxonomy" id="2173829"/>
    <lineage>
        <taxon>Bacteria</taxon>
        <taxon>Pseudomonadati</taxon>
        <taxon>Bacteroidota</taxon>
        <taxon>Flavobacteriia</taxon>
        <taxon>Flavobacteriales</taxon>
        <taxon>Schleiferiaceae</taxon>
        <taxon>Thermaurantimonas</taxon>
    </lineage>
</organism>
<protein>
    <recommendedName>
        <fullName evidence="4">Lysylphosphatidylglycerol synthetase</fullName>
    </recommendedName>
</protein>
<evidence type="ECO:0008006" key="4">
    <source>
        <dbReference type="Google" id="ProtNLM"/>
    </source>
</evidence>
<name>A0A401XLR3_9FLAO</name>
<dbReference type="AlphaFoldDB" id="A0A401XLR3"/>
<evidence type="ECO:0000313" key="3">
    <source>
        <dbReference type="Proteomes" id="UP000286715"/>
    </source>
</evidence>
<keyword evidence="1" id="KW-0472">Membrane</keyword>
<dbReference type="Proteomes" id="UP000286715">
    <property type="component" value="Unassembled WGS sequence"/>
</dbReference>
<feature type="transmembrane region" description="Helical" evidence="1">
    <location>
        <begin position="43"/>
        <end position="60"/>
    </location>
</feature>
<evidence type="ECO:0000313" key="2">
    <source>
        <dbReference type="EMBL" id="GCD77941.1"/>
    </source>
</evidence>
<gene>
    <name evidence="2" type="ORF">JCM31826_14230</name>
</gene>
<keyword evidence="1" id="KW-1133">Transmembrane helix</keyword>
<comment type="caution">
    <text evidence="2">The sequence shown here is derived from an EMBL/GenBank/DDBJ whole genome shotgun (WGS) entry which is preliminary data.</text>
</comment>
<feature type="transmembrane region" description="Helical" evidence="1">
    <location>
        <begin position="120"/>
        <end position="140"/>
    </location>
</feature>
<feature type="transmembrane region" description="Helical" evidence="1">
    <location>
        <begin position="193"/>
        <end position="219"/>
    </location>
</feature>
<proteinExistence type="predicted"/>
<sequence length="225" mass="26084">MSLGFITPNNIGEYGGKMRQFKAPLAKLKGFFLAFHFRTVKTVARNLLGLFATFLLFYTTESFLKKWHLYLFFFLVLTHFLFYWYIENFLPFITNISIQGKNYFQSFLRIRISAIDKIKWISLSAVKFIIYTSQLSILLLSIGSSDAHFFIVWLYVAFYYSLASYMPTILVFDPIVKGAVGILLLKQLHLSDWAIFTSVTLVWTANVALPALIGSFLWAGRKRHH</sequence>